<dbReference type="InterPro" id="IPR044730">
    <property type="entry name" value="RNase_H-like_dom_plant"/>
</dbReference>
<accession>A0A9D3ZVY7</accession>
<evidence type="ECO:0000259" key="1">
    <source>
        <dbReference type="Pfam" id="PF13456"/>
    </source>
</evidence>
<comment type="caution">
    <text evidence="2">The sequence shown here is derived from an EMBL/GenBank/DDBJ whole genome shotgun (WGS) entry which is preliminary data.</text>
</comment>
<reference evidence="2 3" key="1">
    <citation type="journal article" date="2021" name="Plant Biotechnol. J.">
        <title>Multi-omics assisted identification of the key and species-specific regulatory components of drought-tolerant mechanisms in Gossypium stocksii.</title>
        <authorList>
            <person name="Yu D."/>
            <person name="Ke L."/>
            <person name="Zhang D."/>
            <person name="Wu Y."/>
            <person name="Sun Y."/>
            <person name="Mei J."/>
            <person name="Sun J."/>
            <person name="Sun Y."/>
        </authorList>
    </citation>
    <scope>NUCLEOTIDE SEQUENCE [LARGE SCALE GENOMIC DNA]</scope>
    <source>
        <strain evidence="3">cv. E1</strain>
        <tissue evidence="2">Leaf</tissue>
    </source>
</reference>
<dbReference type="GO" id="GO:0004523">
    <property type="term" value="F:RNA-DNA hybrid ribonuclease activity"/>
    <property type="evidence" value="ECO:0007669"/>
    <property type="project" value="InterPro"/>
</dbReference>
<dbReference type="GO" id="GO:0003676">
    <property type="term" value="F:nucleic acid binding"/>
    <property type="evidence" value="ECO:0007669"/>
    <property type="project" value="InterPro"/>
</dbReference>
<protein>
    <recommendedName>
        <fullName evidence="1">RNase H type-1 domain-containing protein</fullName>
    </recommendedName>
</protein>
<dbReference type="InterPro" id="IPR053151">
    <property type="entry name" value="RNase_H-like"/>
</dbReference>
<organism evidence="2 3">
    <name type="scientific">Gossypium stocksii</name>
    <dbReference type="NCBI Taxonomy" id="47602"/>
    <lineage>
        <taxon>Eukaryota</taxon>
        <taxon>Viridiplantae</taxon>
        <taxon>Streptophyta</taxon>
        <taxon>Embryophyta</taxon>
        <taxon>Tracheophyta</taxon>
        <taxon>Spermatophyta</taxon>
        <taxon>Magnoliopsida</taxon>
        <taxon>eudicotyledons</taxon>
        <taxon>Gunneridae</taxon>
        <taxon>Pentapetalae</taxon>
        <taxon>rosids</taxon>
        <taxon>malvids</taxon>
        <taxon>Malvales</taxon>
        <taxon>Malvaceae</taxon>
        <taxon>Malvoideae</taxon>
        <taxon>Gossypium</taxon>
    </lineage>
</organism>
<evidence type="ECO:0000313" key="2">
    <source>
        <dbReference type="EMBL" id="KAH1067718.1"/>
    </source>
</evidence>
<name>A0A9D3ZVY7_9ROSI</name>
<dbReference type="InterPro" id="IPR002156">
    <property type="entry name" value="RNaseH_domain"/>
</dbReference>
<dbReference type="EMBL" id="JAIQCV010000009">
    <property type="protein sequence ID" value="KAH1067718.1"/>
    <property type="molecule type" value="Genomic_DNA"/>
</dbReference>
<dbReference type="PANTHER" id="PTHR47723:SF19">
    <property type="entry name" value="POLYNUCLEOTIDYL TRANSFERASE, RIBONUCLEASE H-LIKE SUPERFAMILY PROTEIN"/>
    <property type="match status" value="1"/>
</dbReference>
<sequence length="209" mass="23573">MINGEYLFIRRGIGHCTSGALCEHAIEDLTYALQDCPFVKDVWMLSATEVIKNSSCWARQYKTRMSTNKRNNQRLTSANIPDNSWVFPSTDGAVARDSRCTAIGGVARDHEGNWIVGFSLFLGVCSSFEAEAWGILDGVLILLNKGYRKISILTDNFEVVQVLSVLDLEDSRITVFRRAQRIMRAEGKWKIKHIPRNRNLVANHLAKLA</sequence>
<dbReference type="Gene3D" id="3.30.420.10">
    <property type="entry name" value="Ribonuclease H-like superfamily/Ribonuclease H"/>
    <property type="match status" value="1"/>
</dbReference>
<dbReference type="CDD" id="cd06222">
    <property type="entry name" value="RNase_H_like"/>
    <property type="match status" value="1"/>
</dbReference>
<dbReference type="AlphaFoldDB" id="A0A9D3ZVY7"/>
<dbReference type="Pfam" id="PF13456">
    <property type="entry name" value="RVT_3"/>
    <property type="match status" value="1"/>
</dbReference>
<proteinExistence type="predicted"/>
<dbReference type="PANTHER" id="PTHR47723">
    <property type="entry name" value="OS05G0353850 PROTEIN"/>
    <property type="match status" value="1"/>
</dbReference>
<dbReference type="InterPro" id="IPR012337">
    <property type="entry name" value="RNaseH-like_sf"/>
</dbReference>
<gene>
    <name evidence="2" type="ORF">J1N35_032705</name>
</gene>
<feature type="domain" description="RNase H type-1" evidence="1">
    <location>
        <begin position="90"/>
        <end position="209"/>
    </location>
</feature>
<dbReference type="OrthoDB" id="597234at2759"/>
<dbReference type="SUPFAM" id="SSF53098">
    <property type="entry name" value="Ribonuclease H-like"/>
    <property type="match status" value="1"/>
</dbReference>
<evidence type="ECO:0000313" key="3">
    <source>
        <dbReference type="Proteomes" id="UP000828251"/>
    </source>
</evidence>
<keyword evidence="3" id="KW-1185">Reference proteome</keyword>
<dbReference type="InterPro" id="IPR036397">
    <property type="entry name" value="RNaseH_sf"/>
</dbReference>
<dbReference type="Proteomes" id="UP000828251">
    <property type="component" value="Unassembled WGS sequence"/>
</dbReference>